<evidence type="ECO:0000313" key="2">
    <source>
        <dbReference type="EMBL" id="MFL0245903.1"/>
    </source>
</evidence>
<keyword evidence="1" id="KW-0472">Membrane</keyword>
<evidence type="ECO:0000256" key="1">
    <source>
        <dbReference type="SAM" id="Phobius"/>
    </source>
</evidence>
<name>A0ABW8T2D2_9CLOT</name>
<accession>A0ABW8T2D2</accession>
<keyword evidence="1" id="KW-1133">Transmembrane helix</keyword>
<keyword evidence="3" id="KW-1185">Reference proteome</keyword>
<reference evidence="2 3" key="1">
    <citation type="submission" date="2024-11" db="EMBL/GenBank/DDBJ databases">
        <authorList>
            <person name="Heng Y.C."/>
            <person name="Lim A.C.H."/>
            <person name="Lee J.K.Y."/>
            <person name="Kittelmann S."/>
        </authorList>
    </citation>
    <scope>NUCLEOTIDE SEQUENCE [LARGE SCALE GENOMIC DNA]</scope>
    <source>
        <strain evidence="2 3">WILCCON 0185</strain>
    </source>
</reference>
<keyword evidence="1" id="KW-0812">Transmembrane</keyword>
<dbReference type="EMBL" id="JBJHZZ010000001">
    <property type="protein sequence ID" value="MFL0245903.1"/>
    <property type="molecule type" value="Genomic_DNA"/>
</dbReference>
<dbReference type="Proteomes" id="UP001623591">
    <property type="component" value="Unassembled WGS sequence"/>
</dbReference>
<gene>
    <name evidence="2" type="ORF">ACJDUG_02790</name>
</gene>
<protein>
    <submittedName>
        <fullName evidence="2">Uncharacterized protein</fullName>
    </submittedName>
</protein>
<organism evidence="2 3">
    <name type="scientific">Candidatus Clostridium stratigraminis</name>
    <dbReference type="NCBI Taxonomy" id="3381661"/>
    <lineage>
        <taxon>Bacteria</taxon>
        <taxon>Bacillati</taxon>
        <taxon>Bacillota</taxon>
        <taxon>Clostridia</taxon>
        <taxon>Eubacteriales</taxon>
        <taxon>Clostridiaceae</taxon>
        <taxon>Clostridium</taxon>
    </lineage>
</organism>
<proteinExistence type="predicted"/>
<sequence length="87" mass="9796">MKSEWRERVITILKGIRVLFNRALVLIAVIAIGSAMLSAYSFIHFINKMALIYKGNPNTILLGLIILIIIPLISFLLEKSLSSRLNN</sequence>
<dbReference type="RefSeq" id="WP_406768357.1">
    <property type="nucleotide sequence ID" value="NZ_JBJHZZ010000001.1"/>
</dbReference>
<feature type="transmembrane region" description="Helical" evidence="1">
    <location>
        <begin position="58"/>
        <end position="77"/>
    </location>
</feature>
<feature type="transmembrane region" description="Helical" evidence="1">
    <location>
        <begin position="23"/>
        <end position="46"/>
    </location>
</feature>
<comment type="caution">
    <text evidence="2">The sequence shown here is derived from an EMBL/GenBank/DDBJ whole genome shotgun (WGS) entry which is preliminary data.</text>
</comment>
<evidence type="ECO:0000313" key="3">
    <source>
        <dbReference type="Proteomes" id="UP001623591"/>
    </source>
</evidence>